<gene>
    <name evidence="5" type="primary">degA_2</name>
    <name evidence="5" type="ORF">FMV2238Y02_16640</name>
</gene>
<protein>
    <submittedName>
        <fullName evidence="5">HTH-type transcriptional regulator DegA</fullName>
    </submittedName>
</protein>
<sequence length="56" mass="6264">MTSKITIKDIAREVGISVTTVSYVLNQRNDQKISEETCNKVLHISNLLNYTPNQAA</sequence>
<organism evidence="5 6">
    <name type="scientific">Streptococcus canis</name>
    <dbReference type="NCBI Taxonomy" id="1329"/>
    <lineage>
        <taxon>Bacteria</taxon>
        <taxon>Bacillati</taxon>
        <taxon>Bacillota</taxon>
        <taxon>Bacilli</taxon>
        <taxon>Lactobacillales</taxon>
        <taxon>Streptococcaceae</taxon>
        <taxon>Streptococcus</taxon>
    </lineage>
</organism>
<keyword evidence="2" id="KW-0238">DNA-binding</keyword>
<evidence type="ECO:0000256" key="2">
    <source>
        <dbReference type="ARBA" id="ARBA00023125"/>
    </source>
</evidence>
<dbReference type="Gene3D" id="1.10.260.40">
    <property type="entry name" value="lambda repressor-like DNA-binding domains"/>
    <property type="match status" value="1"/>
</dbReference>
<dbReference type="InterPro" id="IPR000843">
    <property type="entry name" value="HTH_LacI"/>
</dbReference>
<dbReference type="AlphaFoldDB" id="A0A3P5XRP6"/>
<dbReference type="PROSITE" id="PS50932">
    <property type="entry name" value="HTH_LACI_2"/>
    <property type="match status" value="1"/>
</dbReference>
<feature type="domain" description="HTH lacI-type" evidence="4">
    <location>
        <begin position="5"/>
        <end position="56"/>
    </location>
</feature>
<dbReference type="PANTHER" id="PTHR30146">
    <property type="entry name" value="LACI-RELATED TRANSCRIPTIONAL REPRESSOR"/>
    <property type="match status" value="1"/>
</dbReference>
<dbReference type="SMART" id="SM00354">
    <property type="entry name" value="HTH_LACI"/>
    <property type="match status" value="1"/>
</dbReference>
<evidence type="ECO:0000256" key="3">
    <source>
        <dbReference type="ARBA" id="ARBA00023163"/>
    </source>
</evidence>
<evidence type="ECO:0000313" key="6">
    <source>
        <dbReference type="Proteomes" id="UP000280759"/>
    </source>
</evidence>
<dbReference type="InterPro" id="IPR010982">
    <property type="entry name" value="Lambda_DNA-bd_dom_sf"/>
</dbReference>
<proteinExistence type="predicted"/>
<dbReference type="GO" id="GO:0003700">
    <property type="term" value="F:DNA-binding transcription factor activity"/>
    <property type="evidence" value="ECO:0007669"/>
    <property type="project" value="TreeGrafter"/>
</dbReference>
<name>A0A3P5XRP6_STRCB</name>
<reference evidence="5 6" key="1">
    <citation type="submission" date="2018-10" db="EMBL/GenBank/DDBJ databases">
        <authorList>
            <consortium name="Molecular Microbiology and Infection Unit (UMMI)"/>
            <person name="Machado M."/>
        </authorList>
    </citation>
    <scope>NUCLEOTIDE SEQUENCE [LARGE SCALE GENOMIC DNA]</scope>
    <source>
        <strain evidence="5">FMV2238.02</strain>
    </source>
</reference>
<evidence type="ECO:0000259" key="4">
    <source>
        <dbReference type="PROSITE" id="PS50932"/>
    </source>
</evidence>
<accession>A0A3P5XRP6</accession>
<keyword evidence="1" id="KW-0805">Transcription regulation</keyword>
<dbReference type="EMBL" id="UXEP01000026">
    <property type="protein sequence ID" value="VDC43175.1"/>
    <property type="molecule type" value="Genomic_DNA"/>
</dbReference>
<keyword evidence="6" id="KW-1185">Reference proteome</keyword>
<evidence type="ECO:0000256" key="1">
    <source>
        <dbReference type="ARBA" id="ARBA00023015"/>
    </source>
</evidence>
<dbReference type="CDD" id="cd01392">
    <property type="entry name" value="HTH_LacI"/>
    <property type="match status" value="1"/>
</dbReference>
<keyword evidence="3" id="KW-0804">Transcription</keyword>
<dbReference type="Proteomes" id="UP000280759">
    <property type="component" value="Unassembled WGS sequence"/>
</dbReference>
<dbReference type="SUPFAM" id="SSF47413">
    <property type="entry name" value="lambda repressor-like DNA-binding domains"/>
    <property type="match status" value="1"/>
</dbReference>
<dbReference type="PRINTS" id="PR00036">
    <property type="entry name" value="HTHLACI"/>
</dbReference>
<dbReference type="GO" id="GO:0000976">
    <property type="term" value="F:transcription cis-regulatory region binding"/>
    <property type="evidence" value="ECO:0007669"/>
    <property type="project" value="TreeGrafter"/>
</dbReference>
<evidence type="ECO:0000313" key="5">
    <source>
        <dbReference type="EMBL" id="VDC43175.1"/>
    </source>
</evidence>
<dbReference type="Pfam" id="PF00356">
    <property type="entry name" value="LacI"/>
    <property type="match status" value="1"/>
</dbReference>
<dbReference type="PANTHER" id="PTHR30146:SF148">
    <property type="entry name" value="HTH-TYPE TRANSCRIPTIONAL REPRESSOR PURR-RELATED"/>
    <property type="match status" value="1"/>
</dbReference>